<keyword evidence="4" id="KW-1185">Reference proteome</keyword>
<proteinExistence type="predicted"/>
<dbReference type="Proteomes" id="UP001477870">
    <property type="component" value="Unassembled WGS sequence"/>
</dbReference>
<evidence type="ECO:0000313" key="4">
    <source>
        <dbReference type="Proteomes" id="UP001477870"/>
    </source>
</evidence>
<dbReference type="Pfam" id="PF07859">
    <property type="entry name" value="Abhydrolase_3"/>
    <property type="match status" value="1"/>
</dbReference>
<dbReference type="GO" id="GO:0016787">
    <property type="term" value="F:hydrolase activity"/>
    <property type="evidence" value="ECO:0007669"/>
    <property type="project" value="UniProtKB-KW"/>
</dbReference>
<accession>A0ABU9T1G3</accession>
<comment type="caution">
    <text evidence="3">The sequence shown here is derived from an EMBL/GenBank/DDBJ whole genome shotgun (WGS) entry which is preliminary data.</text>
</comment>
<evidence type="ECO:0000313" key="3">
    <source>
        <dbReference type="EMBL" id="MEM5499962.1"/>
    </source>
</evidence>
<dbReference type="InterPro" id="IPR050300">
    <property type="entry name" value="GDXG_lipolytic_enzyme"/>
</dbReference>
<name>A0ABU9T1G3_9HYPH</name>
<dbReference type="PANTHER" id="PTHR48081:SF8">
    <property type="entry name" value="ALPHA_BETA HYDROLASE FOLD-3 DOMAIN-CONTAINING PROTEIN-RELATED"/>
    <property type="match status" value="1"/>
</dbReference>
<feature type="domain" description="Alpha/beta hydrolase fold-3" evidence="2">
    <location>
        <begin position="105"/>
        <end position="312"/>
    </location>
</feature>
<protein>
    <submittedName>
        <fullName evidence="3">Alpha/beta hydrolase</fullName>
    </submittedName>
</protein>
<evidence type="ECO:0000259" key="2">
    <source>
        <dbReference type="Pfam" id="PF07859"/>
    </source>
</evidence>
<reference evidence="3 4" key="1">
    <citation type="submission" date="2024-03" db="EMBL/GenBank/DDBJ databases">
        <title>Community enrichment and isolation of bacterial strains for fucoidan degradation.</title>
        <authorList>
            <person name="Sichert A."/>
        </authorList>
    </citation>
    <scope>NUCLEOTIDE SEQUENCE [LARGE SCALE GENOMIC DNA]</scope>
    <source>
        <strain evidence="3 4">AS62</strain>
    </source>
</reference>
<dbReference type="EMBL" id="JBBMQO010000001">
    <property type="protein sequence ID" value="MEM5499962.1"/>
    <property type="molecule type" value="Genomic_DNA"/>
</dbReference>
<dbReference type="RefSeq" id="WP_342845844.1">
    <property type="nucleotide sequence ID" value="NZ_JBBMQO010000001.1"/>
</dbReference>
<dbReference type="Gene3D" id="3.40.50.1820">
    <property type="entry name" value="alpha/beta hydrolase"/>
    <property type="match status" value="1"/>
</dbReference>
<dbReference type="PANTHER" id="PTHR48081">
    <property type="entry name" value="AB HYDROLASE SUPERFAMILY PROTEIN C4A8.06C"/>
    <property type="match status" value="1"/>
</dbReference>
<keyword evidence="1 3" id="KW-0378">Hydrolase</keyword>
<dbReference type="InterPro" id="IPR029058">
    <property type="entry name" value="AB_hydrolase_fold"/>
</dbReference>
<sequence length="339" mass="36598">MTNVAPLGADKCTTSRPDDKANLLPEIALLFEEMSARHGKDVDCTLMSSEKGRARAALQNRKWNTDLPAEILSRDVTIDSRGHPEGREVSGTLFIPPNPRPGVTLYAHGGGFAFGSPACQSRFTSLLAQYTGQVVLSLDYQLAPEAPFPAGLHDVVAALRFLSSNQDKLGLQSGPVSIAGESAGANLAISALIYEIRAGRPARVAGALLICGNYQHNPDTASAKAFYNGPGLTIPRMARYWSWYAPEGKENDPTLFPLSACDDELLQLPPLAIYAAGIDPLLTDSTMLFERCVALKHPVTLEVVPHVLHGFIQMSRDVPEVQCVIQRMAAAVLDWTFCS</sequence>
<gene>
    <name evidence="3" type="ORF">WNY59_00005</name>
</gene>
<evidence type="ECO:0000256" key="1">
    <source>
        <dbReference type="ARBA" id="ARBA00022801"/>
    </source>
</evidence>
<dbReference type="InterPro" id="IPR013094">
    <property type="entry name" value="AB_hydrolase_3"/>
</dbReference>
<dbReference type="SUPFAM" id="SSF53474">
    <property type="entry name" value="alpha/beta-Hydrolases"/>
    <property type="match status" value="1"/>
</dbReference>
<organism evidence="3 4">
    <name type="scientific">Ahrensia kielensis</name>
    <dbReference type="NCBI Taxonomy" id="76980"/>
    <lineage>
        <taxon>Bacteria</taxon>
        <taxon>Pseudomonadati</taxon>
        <taxon>Pseudomonadota</taxon>
        <taxon>Alphaproteobacteria</taxon>
        <taxon>Hyphomicrobiales</taxon>
        <taxon>Ahrensiaceae</taxon>
        <taxon>Ahrensia</taxon>
    </lineage>
</organism>